<keyword evidence="2" id="KW-0472">Membrane</keyword>
<name>A0A1L2ZNF5_9MICC</name>
<evidence type="ECO:0000313" key="4">
    <source>
        <dbReference type="EMBL" id="MBB5512245.1"/>
    </source>
</evidence>
<evidence type="ECO:0000313" key="5">
    <source>
        <dbReference type="Proteomes" id="UP000183530"/>
    </source>
</evidence>
<dbReference type="KEGG" id="nae:BHE16_05485"/>
<reference evidence="3 5" key="1">
    <citation type="submission" date="2016-11" db="EMBL/GenBank/DDBJ databases">
        <title>Genome sequencing of Zhihengliuella aestuarii B18 antagonistic to Plasmodiophora brassicae.</title>
        <authorList>
            <person name="Luo Y."/>
        </authorList>
    </citation>
    <scope>NUCLEOTIDE SEQUENCE [LARGE SCALE GENOMIC DNA]</scope>
    <source>
        <strain evidence="3 5">B18</strain>
    </source>
</reference>
<dbReference type="Proteomes" id="UP000183530">
    <property type="component" value="Chromosome"/>
</dbReference>
<dbReference type="OrthoDB" id="4954603at2"/>
<dbReference type="STRING" id="556325.BHE16_05485"/>
<dbReference type="EMBL" id="JACHDR010000001">
    <property type="protein sequence ID" value="MBB5512245.1"/>
    <property type="molecule type" value="Genomic_DNA"/>
</dbReference>
<sequence>MQSLGNSSTNASGQRKITVGASTISLAVMMTIFLVAVVFAANQNDVIGWLVVIISLGWLLLSLFLVLGLRRGAKKVNETIQRTTADMAPRAQTAPSQTTVYAEADRTRDLKLDHSFKIVQVQAGVIKQYLDGGTTESREMVDRAIETIEITASNARDMMKSSGSAPSGRGSAQSNGGSEPLSGDIIS</sequence>
<keyword evidence="5" id="KW-1185">Reference proteome</keyword>
<evidence type="ECO:0000256" key="1">
    <source>
        <dbReference type="SAM" id="MobiDB-lite"/>
    </source>
</evidence>
<evidence type="ECO:0000313" key="3">
    <source>
        <dbReference type="EMBL" id="APF40561.1"/>
    </source>
</evidence>
<reference evidence="4 6" key="2">
    <citation type="submission" date="2020-08" db="EMBL/GenBank/DDBJ databases">
        <title>Sequencing the genomes of 1000 actinobacteria strains.</title>
        <authorList>
            <person name="Klenk H.-P."/>
        </authorList>
    </citation>
    <scope>NUCLEOTIDE SEQUENCE [LARGE SCALE GENOMIC DNA]</scope>
    <source>
        <strain evidence="4 6">DSM 105783</strain>
    </source>
</reference>
<proteinExistence type="predicted"/>
<feature type="transmembrane region" description="Helical" evidence="2">
    <location>
        <begin position="47"/>
        <end position="69"/>
    </location>
</feature>
<dbReference type="AlphaFoldDB" id="A0A1L2ZNF5"/>
<dbReference type="RefSeq" id="WP_071894040.1">
    <property type="nucleotide sequence ID" value="NZ_BAAARH010000015.1"/>
</dbReference>
<dbReference type="Proteomes" id="UP000580797">
    <property type="component" value="Unassembled WGS sequence"/>
</dbReference>
<organism evidence="3 5">
    <name type="scientific">Neomicrococcus aestuarii</name>
    <dbReference type="NCBI Taxonomy" id="556325"/>
    <lineage>
        <taxon>Bacteria</taxon>
        <taxon>Bacillati</taxon>
        <taxon>Actinomycetota</taxon>
        <taxon>Actinomycetes</taxon>
        <taxon>Micrococcales</taxon>
        <taxon>Micrococcaceae</taxon>
        <taxon>Neomicrococcus</taxon>
    </lineage>
</organism>
<evidence type="ECO:0000313" key="6">
    <source>
        <dbReference type="Proteomes" id="UP000580797"/>
    </source>
</evidence>
<feature type="region of interest" description="Disordered" evidence="1">
    <location>
        <begin position="155"/>
        <end position="187"/>
    </location>
</feature>
<keyword evidence="2" id="KW-0812">Transmembrane</keyword>
<protein>
    <submittedName>
        <fullName evidence="3">Uncharacterized protein</fullName>
    </submittedName>
</protein>
<evidence type="ECO:0000256" key="2">
    <source>
        <dbReference type="SAM" id="Phobius"/>
    </source>
</evidence>
<feature type="compositionally biased region" description="Low complexity" evidence="1">
    <location>
        <begin position="161"/>
        <end position="174"/>
    </location>
</feature>
<keyword evidence="2" id="KW-1133">Transmembrane helix</keyword>
<dbReference type="EMBL" id="CP018135">
    <property type="protein sequence ID" value="APF40561.1"/>
    <property type="molecule type" value="Genomic_DNA"/>
</dbReference>
<accession>A0A1L2ZNF5</accession>
<gene>
    <name evidence="3" type="ORF">BHE16_05485</name>
    <name evidence="4" type="ORF">HD598_000932</name>
</gene>
<feature type="transmembrane region" description="Helical" evidence="2">
    <location>
        <begin position="21"/>
        <end position="41"/>
    </location>
</feature>